<protein>
    <submittedName>
        <fullName evidence="3">DUF4822 domain-containing protein</fullName>
    </submittedName>
</protein>
<reference evidence="3 4" key="1">
    <citation type="submission" date="2020-03" db="EMBL/GenBank/DDBJ databases">
        <title>Leucobacter sp. nov., isolated from beetles.</title>
        <authorList>
            <person name="Hyun D.-W."/>
            <person name="Bae J.-W."/>
        </authorList>
    </citation>
    <scope>NUCLEOTIDE SEQUENCE [LARGE SCALE GENOMIC DNA]</scope>
    <source>
        <strain evidence="3 4">HDW9C</strain>
    </source>
</reference>
<evidence type="ECO:0000313" key="4">
    <source>
        <dbReference type="Proteomes" id="UP000502677"/>
    </source>
</evidence>
<gene>
    <name evidence="3" type="ORF">G7068_11045</name>
</gene>
<dbReference type="KEGG" id="lvi:G7068_11045"/>
<dbReference type="InterPro" id="IPR032247">
    <property type="entry name" value="DUF4822"/>
</dbReference>
<dbReference type="Pfam" id="PF16103">
    <property type="entry name" value="DUF4822"/>
    <property type="match status" value="2"/>
</dbReference>
<feature type="chain" id="PRO_5026206033" evidence="1">
    <location>
        <begin position="34"/>
        <end position="510"/>
    </location>
</feature>
<evidence type="ECO:0000313" key="3">
    <source>
        <dbReference type="EMBL" id="QIK63669.1"/>
    </source>
</evidence>
<dbReference type="Proteomes" id="UP000502677">
    <property type="component" value="Chromosome"/>
</dbReference>
<feature type="signal peptide" evidence="1">
    <location>
        <begin position="1"/>
        <end position="33"/>
    </location>
</feature>
<dbReference type="InterPro" id="IPR001119">
    <property type="entry name" value="SLH_dom"/>
</dbReference>
<sequence>MPVRKSHKLGSLMVISAIAAAALCALPAAGALAVDAPTTFSSSPEVLAATPSGTLAATPWETTSAVNQNGDPVALTDPAVANFVGWAYYKTDGTFTMYNLDDSPKMQGDWTVSADGTSRTLVAKNAAGEVLFTRVVPITVLTDAEFTYRVIPDAANPGVYYDIVHTPTTHTEPGTVSPSAILAATPWETTGAVNQNGDPVALTDPAVANFVGWAYYKTDGTFTMYNLDDTPKMQGDWTVSADGKSRTLVAKNAAGEVLFTRVVPITVLTDQEFTYRVIPDAATPGVYYDIIHTPTTHAEPTTPPVVIPPKKDYVARTVPVFADTPVSHKFYKEIDWMHFMEYSTGWRQAAGKPVYKPKDKLERAAMAAFIYRMEAPKNYEAPKVSPFADVKPGDPFYKEIAWMFEKGYATGWAEPSGKPTYRPKNKLSREAMAAFIYRLEAPRNYQAPTSSPLADMKPGMKFYKEISWMYSEKLTTGNKVGSAKEYWPKDELSREAMAAFIFRLVNDYRK</sequence>
<dbReference type="AlphaFoldDB" id="A0A6G7XGU6"/>
<evidence type="ECO:0000259" key="2">
    <source>
        <dbReference type="PROSITE" id="PS51272"/>
    </source>
</evidence>
<keyword evidence="1" id="KW-0732">Signal</keyword>
<accession>A0A6G7XGU6</accession>
<name>A0A6G7XGU6_9MICO</name>
<dbReference type="RefSeq" id="WP_166292014.1">
    <property type="nucleotide sequence ID" value="NZ_CP049863.1"/>
</dbReference>
<dbReference type="Gene3D" id="2.40.128.540">
    <property type="entry name" value="Domain of unknown function DUF4822"/>
    <property type="match status" value="2"/>
</dbReference>
<dbReference type="Pfam" id="PF00395">
    <property type="entry name" value="SLH"/>
    <property type="match status" value="1"/>
</dbReference>
<keyword evidence="4" id="KW-1185">Reference proteome</keyword>
<organism evidence="3 4">
    <name type="scientific">Leucobacter viscericola</name>
    <dbReference type="NCBI Taxonomy" id="2714935"/>
    <lineage>
        <taxon>Bacteria</taxon>
        <taxon>Bacillati</taxon>
        <taxon>Actinomycetota</taxon>
        <taxon>Actinomycetes</taxon>
        <taxon>Micrococcales</taxon>
        <taxon>Microbacteriaceae</taxon>
        <taxon>Leucobacter</taxon>
    </lineage>
</organism>
<dbReference type="PROSITE" id="PS51272">
    <property type="entry name" value="SLH"/>
    <property type="match status" value="2"/>
</dbReference>
<proteinExistence type="predicted"/>
<evidence type="ECO:0000256" key="1">
    <source>
        <dbReference type="SAM" id="SignalP"/>
    </source>
</evidence>
<dbReference type="EMBL" id="CP049863">
    <property type="protein sequence ID" value="QIK63669.1"/>
    <property type="molecule type" value="Genomic_DNA"/>
</dbReference>
<feature type="domain" description="SLH" evidence="2">
    <location>
        <begin position="383"/>
        <end position="450"/>
    </location>
</feature>
<feature type="domain" description="SLH" evidence="2">
    <location>
        <begin position="317"/>
        <end position="382"/>
    </location>
</feature>